<organism evidence="5 6">
    <name type="scientific">Hydrogenophaga electricum</name>
    <dbReference type="NCBI Taxonomy" id="1230953"/>
    <lineage>
        <taxon>Bacteria</taxon>
        <taxon>Pseudomonadati</taxon>
        <taxon>Pseudomonadota</taxon>
        <taxon>Betaproteobacteria</taxon>
        <taxon>Burkholderiales</taxon>
        <taxon>Comamonadaceae</taxon>
        <taxon>Hydrogenophaga</taxon>
    </lineage>
</organism>
<keyword evidence="1" id="KW-0808">Transferase</keyword>
<dbReference type="EMBL" id="BSPB01000021">
    <property type="protein sequence ID" value="GLS15202.1"/>
    <property type="molecule type" value="Genomic_DNA"/>
</dbReference>
<evidence type="ECO:0000256" key="2">
    <source>
        <dbReference type="ARBA" id="ARBA00023167"/>
    </source>
</evidence>
<accession>A0ABQ6C698</accession>
<evidence type="ECO:0000259" key="4">
    <source>
        <dbReference type="Pfam" id="PF00561"/>
    </source>
</evidence>
<dbReference type="Gene3D" id="3.40.50.1820">
    <property type="entry name" value="alpha/beta hydrolase"/>
    <property type="match status" value="1"/>
</dbReference>
<keyword evidence="2" id="KW-0486">Methionine biosynthesis</keyword>
<evidence type="ECO:0000313" key="6">
    <source>
        <dbReference type="Proteomes" id="UP001156903"/>
    </source>
</evidence>
<proteinExistence type="predicted"/>
<dbReference type="InterPro" id="IPR029058">
    <property type="entry name" value="AB_hydrolase_fold"/>
</dbReference>
<dbReference type="InterPro" id="IPR008220">
    <property type="entry name" value="HAT_MetX-like"/>
</dbReference>
<keyword evidence="6" id="KW-1185">Reference proteome</keyword>
<dbReference type="SUPFAM" id="SSF53474">
    <property type="entry name" value="alpha/beta-Hydrolases"/>
    <property type="match status" value="1"/>
</dbReference>
<keyword evidence="3" id="KW-0012">Acyltransferase</keyword>
<comment type="caution">
    <text evidence="5">The sequence shown here is derived from an EMBL/GenBank/DDBJ whole genome shotgun (WGS) entry which is preliminary data.</text>
</comment>
<evidence type="ECO:0000256" key="1">
    <source>
        <dbReference type="ARBA" id="ARBA00022679"/>
    </source>
</evidence>
<name>A0ABQ6C698_9BURK</name>
<evidence type="ECO:0000313" key="5">
    <source>
        <dbReference type="EMBL" id="GLS15202.1"/>
    </source>
</evidence>
<protein>
    <submittedName>
        <fullName evidence="5">Homoserine O-acetyltransferase</fullName>
    </submittedName>
</protein>
<dbReference type="PANTHER" id="PTHR32268">
    <property type="entry name" value="HOMOSERINE O-ACETYLTRANSFERASE"/>
    <property type="match status" value="1"/>
</dbReference>
<evidence type="ECO:0000256" key="3">
    <source>
        <dbReference type="ARBA" id="ARBA00023315"/>
    </source>
</evidence>
<dbReference type="NCBIfam" id="NF005071">
    <property type="entry name" value="PRK06489.1"/>
    <property type="match status" value="1"/>
</dbReference>
<gene>
    <name evidence="5" type="ORF">GCM10007935_26350</name>
</gene>
<dbReference type="Proteomes" id="UP001156903">
    <property type="component" value="Unassembled WGS sequence"/>
</dbReference>
<dbReference type="RefSeq" id="WP_284308180.1">
    <property type="nucleotide sequence ID" value="NZ_BSPB01000021.1"/>
</dbReference>
<feature type="domain" description="AB hydrolase-1" evidence="4">
    <location>
        <begin position="47"/>
        <end position="304"/>
    </location>
</feature>
<reference evidence="6" key="1">
    <citation type="journal article" date="2019" name="Int. J. Syst. Evol. Microbiol.">
        <title>The Global Catalogue of Microorganisms (GCM) 10K type strain sequencing project: providing services to taxonomists for standard genome sequencing and annotation.</title>
        <authorList>
            <consortium name="The Broad Institute Genomics Platform"/>
            <consortium name="The Broad Institute Genome Sequencing Center for Infectious Disease"/>
            <person name="Wu L."/>
            <person name="Ma J."/>
        </authorList>
    </citation>
    <scope>NUCLEOTIDE SEQUENCE [LARGE SCALE GENOMIC DNA]</scope>
    <source>
        <strain evidence="6">NBRC 109341</strain>
    </source>
</reference>
<dbReference type="PANTHER" id="PTHR32268:SF11">
    <property type="entry name" value="HOMOSERINE O-ACETYLTRANSFERASE"/>
    <property type="match status" value="1"/>
</dbReference>
<dbReference type="PIRSF" id="PIRSF000443">
    <property type="entry name" value="Homoser_Ac_trans"/>
    <property type="match status" value="1"/>
</dbReference>
<sequence length="336" mass="36697">MTDRAADPYPTPRQAEWGVSDFRFHTGEVLPALRLAYTTVGDPAGEPVLVLHGTNGSAEALLNPAFAGTLFGPGQPLDARRHFIVLPDAIGTGRSSKPSDGLRTAFPAYNYDDMVRAQHRLLTEHLGIRHLRAIVGYSMGGMHTWLWAQHHPDFMDIAVPLAALPAPMSGRNWLLRRLVIDAIRHDPAWQGGHYTQQPRSLQVASVFYGLATNGGHLGLQQLAPTRAAADALLDQRLQSPFKGDANDHLYQWEASRDYDPEPGLDRITARVLAILSADDERNPPELGVLERAIARIPHAEALVIPTGPDTTGHATLGQARFYAQALAQVLATAPRR</sequence>
<dbReference type="InterPro" id="IPR000073">
    <property type="entry name" value="AB_hydrolase_1"/>
</dbReference>
<keyword evidence="2" id="KW-0028">Amino-acid biosynthesis</keyword>
<dbReference type="Pfam" id="PF00561">
    <property type="entry name" value="Abhydrolase_1"/>
    <property type="match status" value="1"/>
</dbReference>